<dbReference type="EMBL" id="JAOTPV010000021">
    <property type="protein sequence ID" value="KAJ4472120.1"/>
    <property type="molecule type" value="Genomic_DNA"/>
</dbReference>
<reference evidence="2" key="1">
    <citation type="submission" date="2022-08" db="EMBL/GenBank/DDBJ databases">
        <title>A Global Phylogenomic Analysis of the Shiitake Genus Lentinula.</title>
        <authorList>
            <consortium name="DOE Joint Genome Institute"/>
            <person name="Sierra-Patev S."/>
            <person name="Min B."/>
            <person name="Naranjo-Ortiz M."/>
            <person name="Looney B."/>
            <person name="Konkel Z."/>
            <person name="Slot J.C."/>
            <person name="Sakamoto Y."/>
            <person name="Steenwyk J.L."/>
            <person name="Rokas A."/>
            <person name="Carro J."/>
            <person name="Camarero S."/>
            <person name="Ferreira P."/>
            <person name="Molpeceres G."/>
            <person name="Ruiz-Duenas F.J."/>
            <person name="Serrano A."/>
            <person name="Henrissat B."/>
            <person name="Drula E."/>
            <person name="Hughes K.W."/>
            <person name="Mata J.L."/>
            <person name="Ishikawa N.K."/>
            <person name="Vargas-Isla R."/>
            <person name="Ushijima S."/>
            <person name="Smith C.A."/>
            <person name="Ahrendt S."/>
            <person name="Andreopoulos W."/>
            <person name="He G."/>
            <person name="Labutti K."/>
            <person name="Lipzen A."/>
            <person name="Ng V."/>
            <person name="Riley R."/>
            <person name="Sandor L."/>
            <person name="Barry K."/>
            <person name="Martinez A.T."/>
            <person name="Xiao Y."/>
            <person name="Gibbons J.G."/>
            <person name="Terashima K."/>
            <person name="Grigoriev I.V."/>
            <person name="Hibbett D.S."/>
        </authorList>
    </citation>
    <scope>NUCLEOTIDE SEQUENCE</scope>
    <source>
        <strain evidence="2">JLM2183</strain>
    </source>
</reference>
<proteinExistence type="predicted"/>
<accession>A0A9W9DJI6</accession>
<keyword evidence="3" id="KW-1185">Reference proteome</keyword>
<dbReference type="AlphaFoldDB" id="A0A9W9DJI6"/>
<dbReference type="Proteomes" id="UP001150266">
    <property type="component" value="Unassembled WGS sequence"/>
</dbReference>
<comment type="caution">
    <text evidence="2">The sequence shown here is derived from an EMBL/GenBank/DDBJ whole genome shotgun (WGS) entry which is preliminary data.</text>
</comment>
<name>A0A9W9DJI6_9AGAR</name>
<organism evidence="2 3">
    <name type="scientific">Lentinula aciculospora</name>
    <dbReference type="NCBI Taxonomy" id="153920"/>
    <lineage>
        <taxon>Eukaryota</taxon>
        <taxon>Fungi</taxon>
        <taxon>Dikarya</taxon>
        <taxon>Basidiomycota</taxon>
        <taxon>Agaricomycotina</taxon>
        <taxon>Agaricomycetes</taxon>
        <taxon>Agaricomycetidae</taxon>
        <taxon>Agaricales</taxon>
        <taxon>Marasmiineae</taxon>
        <taxon>Omphalotaceae</taxon>
        <taxon>Lentinula</taxon>
    </lineage>
</organism>
<keyword evidence="1" id="KW-1133">Transmembrane helix</keyword>
<evidence type="ECO:0000256" key="1">
    <source>
        <dbReference type="SAM" id="Phobius"/>
    </source>
</evidence>
<keyword evidence="1" id="KW-0472">Membrane</keyword>
<evidence type="ECO:0000313" key="3">
    <source>
        <dbReference type="Proteomes" id="UP001150266"/>
    </source>
</evidence>
<gene>
    <name evidence="2" type="ORF">J3R30DRAFT_1040344</name>
</gene>
<feature type="transmembrane region" description="Helical" evidence="1">
    <location>
        <begin position="45"/>
        <end position="71"/>
    </location>
</feature>
<sequence length="160" mass="17141">MALLISSSPSEVHTIAVTASASCPTASSTPTISSSESTSSNYNSFIAGVIAGEVIGALGFLVALILFLMWFSDYTGNNSQIPAYGRTFVQTNAPGNGNGRGVVLTPVVVTPCNGPASTQRIASWVRRLYRPSKYLDEADMKEANIGQDWDTTRSMSLYYW</sequence>
<keyword evidence="1" id="KW-0812">Transmembrane</keyword>
<protein>
    <submittedName>
        <fullName evidence="2">Uncharacterized protein</fullName>
    </submittedName>
</protein>
<evidence type="ECO:0000313" key="2">
    <source>
        <dbReference type="EMBL" id="KAJ4472120.1"/>
    </source>
</evidence>